<feature type="transmembrane region" description="Helical" evidence="7">
    <location>
        <begin position="165"/>
        <end position="182"/>
    </location>
</feature>
<feature type="transmembrane region" description="Helical" evidence="7">
    <location>
        <begin position="106"/>
        <end position="124"/>
    </location>
</feature>
<keyword evidence="2" id="KW-1003">Cell membrane</keyword>
<keyword evidence="4 7" id="KW-0812">Transmembrane</keyword>
<dbReference type="EMBL" id="JAKLTR010000004">
    <property type="protein sequence ID" value="MCG2614414.1"/>
    <property type="molecule type" value="Genomic_DNA"/>
</dbReference>
<feature type="transmembrane region" description="Helical" evidence="7">
    <location>
        <begin position="6"/>
        <end position="28"/>
    </location>
</feature>
<feature type="transmembrane region" description="Helical" evidence="7">
    <location>
        <begin position="188"/>
        <end position="207"/>
    </location>
</feature>
<feature type="transmembrane region" description="Helical" evidence="7">
    <location>
        <begin position="219"/>
        <end position="239"/>
    </location>
</feature>
<feature type="transmembrane region" description="Helical" evidence="7">
    <location>
        <begin position="136"/>
        <end position="153"/>
    </location>
</feature>
<accession>A0ABS9KQ26</accession>
<organism evidence="8 9">
    <name type="scientific">Terrimonas ginsenosidimutans</name>
    <dbReference type="NCBI Taxonomy" id="2908004"/>
    <lineage>
        <taxon>Bacteria</taxon>
        <taxon>Pseudomonadati</taxon>
        <taxon>Bacteroidota</taxon>
        <taxon>Chitinophagia</taxon>
        <taxon>Chitinophagales</taxon>
        <taxon>Chitinophagaceae</taxon>
        <taxon>Terrimonas</taxon>
    </lineage>
</organism>
<evidence type="ECO:0000256" key="5">
    <source>
        <dbReference type="ARBA" id="ARBA00022989"/>
    </source>
</evidence>
<evidence type="ECO:0000256" key="7">
    <source>
        <dbReference type="SAM" id="Phobius"/>
    </source>
</evidence>
<keyword evidence="6 7" id="KW-0472">Membrane</keyword>
<keyword evidence="3 8" id="KW-0808">Transferase</keyword>
<feature type="transmembrane region" description="Helical" evidence="7">
    <location>
        <begin position="49"/>
        <end position="72"/>
    </location>
</feature>
<dbReference type="GO" id="GO:0016740">
    <property type="term" value="F:transferase activity"/>
    <property type="evidence" value="ECO:0007669"/>
    <property type="project" value="UniProtKB-KW"/>
</dbReference>
<proteinExistence type="predicted"/>
<gene>
    <name evidence="8" type="ORF">LZZ85_08990</name>
</gene>
<name>A0ABS9KQ26_9BACT</name>
<dbReference type="PANTHER" id="PTHR22926">
    <property type="entry name" value="PHOSPHO-N-ACETYLMURAMOYL-PENTAPEPTIDE-TRANSFERASE"/>
    <property type="match status" value="1"/>
</dbReference>
<evidence type="ECO:0000313" key="9">
    <source>
        <dbReference type="Proteomes" id="UP001165367"/>
    </source>
</evidence>
<evidence type="ECO:0000256" key="2">
    <source>
        <dbReference type="ARBA" id="ARBA00022475"/>
    </source>
</evidence>
<feature type="transmembrane region" description="Helical" evidence="7">
    <location>
        <begin position="325"/>
        <end position="344"/>
    </location>
</feature>
<evidence type="ECO:0000256" key="6">
    <source>
        <dbReference type="ARBA" id="ARBA00023136"/>
    </source>
</evidence>
<dbReference type="PANTHER" id="PTHR22926:SF3">
    <property type="entry name" value="UNDECAPRENYL-PHOSPHATE ALPHA-N-ACETYLGLUCOSAMINYL 1-PHOSPHATE TRANSFERASE"/>
    <property type="match status" value="1"/>
</dbReference>
<reference evidence="8" key="1">
    <citation type="submission" date="2022-01" db="EMBL/GenBank/DDBJ databases">
        <authorList>
            <person name="Jo J.-H."/>
            <person name="Im W.-T."/>
        </authorList>
    </citation>
    <scope>NUCLEOTIDE SEQUENCE</scope>
    <source>
        <strain evidence="8">NA20</strain>
    </source>
</reference>
<protein>
    <submittedName>
        <fullName evidence="8">Undecaprenyl/decaprenyl-phosphate alpha-N-acetylglucosaminyl 1-phosphate transferase</fullName>
    </submittedName>
</protein>
<comment type="subcellular location">
    <subcellularLocation>
        <location evidence="1">Cell membrane</location>
        <topology evidence="1">Multi-pass membrane protein</topology>
    </subcellularLocation>
</comment>
<feature type="transmembrane region" description="Helical" evidence="7">
    <location>
        <begin position="295"/>
        <end position="319"/>
    </location>
</feature>
<keyword evidence="9" id="KW-1185">Reference proteome</keyword>
<comment type="caution">
    <text evidence="8">The sequence shown here is derived from an EMBL/GenBank/DDBJ whole genome shotgun (WGS) entry which is preliminary data.</text>
</comment>
<sequence length="380" mass="41026">MLDISLLDILLTASVAFIISFLAIPVVLQIAEQKKLYDIPDERKVHAHAVASLGGVGIFGGFLLASLLSIQGYLNPEFQYFFAAAIVIFFLGLKDDLVVLSASKKIIGQVIAASILIHLGGIRINSMHGLFGINELPQAFDLALSYLTVIVVINSFNLIDGVDGLAGSLGVLTMLVFGTYFYTIHFQAYALLAFALGGSLVAFLIFNHPPAKIFMGDSGSLMIGLINAIMVIKFINVAGNPAVRVPLDSSVAIGVSILIIPLLDTLRVFGIRIFNGRSPFTPDRNHIHHLLLARGLGHAGVTLTCVAVNIFFIVLAYTLRSFGSTIVLAIMLVIGLGGIGMLYYTRKQNRRLFVARQPEELKPTSKVVNLNPETVAAEHK</sequence>
<dbReference type="RefSeq" id="WP_237870793.1">
    <property type="nucleotide sequence ID" value="NZ_JAKLTR010000004.1"/>
</dbReference>
<evidence type="ECO:0000256" key="4">
    <source>
        <dbReference type="ARBA" id="ARBA00022692"/>
    </source>
</evidence>
<dbReference type="InterPro" id="IPR000715">
    <property type="entry name" value="Glycosyl_transferase_4"/>
</dbReference>
<evidence type="ECO:0000256" key="1">
    <source>
        <dbReference type="ARBA" id="ARBA00004651"/>
    </source>
</evidence>
<feature type="transmembrane region" description="Helical" evidence="7">
    <location>
        <begin position="251"/>
        <end position="274"/>
    </location>
</feature>
<dbReference type="PROSITE" id="PS01348">
    <property type="entry name" value="MRAY_2"/>
    <property type="match status" value="1"/>
</dbReference>
<dbReference type="CDD" id="cd06853">
    <property type="entry name" value="GT_WecA_like"/>
    <property type="match status" value="1"/>
</dbReference>
<dbReference type="InterPro" id="IPR018480">
    <property type="entry name" value="PNAcMuramoyl-5peptid_Trfase_CS"/>
</dbReference>
<dbReference type="Proteomes" id="UP001165367">
    <property type="component" value="Unassembled WGS sequence"/>
</dbReference>
<evidence type="ECO:0000313" key="8">
    <source>
        <dbReference type="EMBL" id="MCG2614414.1"/>
    </source>
</evidence>
<keyword evidence="5 7" id="KW-1133">Transmembrane helix</keyword>
<dbReference type="Pfam" id="PF00953">
    <property type="entry name" value="Glycos_transf_4"/>
    <property type="match status" value="1"/>
</dbReference>
<feature type="transmembrane region" description="Helical" evidence="7">
    <location>
        <begin position="78"/>
        <end position="94"/>
    </location>
</feature>
<evidence type="ECO:0000256" key="3">
    <source>
        <dbReference type="ARBA" id="ARBA00022679"/>
    </source>
</evidence>